<feature type="domain" description="Sulfatase N-terminal" evidence="3">
    <location>
        <begin position="5"/>
        <end position="276"/>
    </location>
</feature>
<dbReference type="RefSeq" id="WP_259312498.1">
    <property type="nucleotide sequence ID" value="NZ_CP087164.1"/>
</dbReference>
<keyword evidence="2 4" id="KW-0378">Hydrolase</keyword>
<proteinExistence type="inferred from homology"/>
<dbReference type="EMBL" id="CP087164">
    <property type="protein sequence ID" value="UGS38477.1"/>
    <property type="molecule type" value="Genomic_DNA"/>
</dbReference>
<dbReference type="Gene3D" id="3.40.720.10">
    <property type="entry name" value="Alkaline Phosphatase, subunit A"/>
    <property type="match status" value="1"/>
</dbReference>
<reference evidence="4" key="1">
    <citation type="journal article" date="2022" name="Int. J. Syst. Evol. Microbiol.">
        <title>Pseudomonas aegrilactucae sp. nov. and Pseudomonas morbosilactucae sp. nov., pathogens causing bacterial rot of lettuce in Japan.</title>
        <authorList>
            <person name="Sawada H."/>
            <person name="Fujikawa T."/>
            <person name="Satou M."/>
        </authorList>
    </citation>
    <scope>NUCLEOTIDE SEQUENCE</scope>
    <source>
        <strain evidence="4">0166_1</strain>
    </source>
</reference>
<dbReference type="GO" id="GO:0004065">
    <property type="term" value="F:arylsulfatase activity"/>
    <property type="evidence" value="ECO:0007669"/>
    <property type="project" value="TreeGrafter"/>
</dbReference>
<protein>
    <submittedName>
        <fullName evidence="4">Ulvan-active sulfatase</fullName>
        <ecNumber evidence="4">3.1.6.-</ecNumber>
    </submittedName>
</protein>
<accession>A0A9E6Y1H9</accession>
<organism evidence="4 5">
    <name type="scientific">Capillimicrobium parvum</name>
    <dbReference type="NCBI Taxonomy" id="2884022"/>
    <lineage>
        <taxon>Bacteria</taxon>
        <taxon>Bacillati</taxon>
        <taxon>Actinomycetota</taxon>
        <taxon>Thermoleophilia</taxon>
        <taxon>Solirubrobacterales</taxon>
        <taxon>Capillimicrobiaceae</taxon>
        <taxon>Capillimicrobium</taxon>
    </lineage>
</organism>
<dbReference type="KEGG" id="sbae:DSM104329_04906"/>
<dbReference type="PANTHER" id="PTHR42693:SF53">
    <property type="entry name" value="ENDO-4-O-SULFATASE"/>
    <property type="match status" value="1"/>
</dbReference>
<dbReference type="Pfam" id="PF00884">
    <property type="entry name" value="Sulfatase"/>
    <property type="match status" value="1"/>
</dbReference>
<dbReference type="PANTHER" id="PTHR42693">
    <property type="entry name" value="ARYLSULFATASE FAMILY MEMBER"/>
    <property type="match status" value="1"/>
</dbReference>
<comment type="similarity">
    <text evidence="1">Belongs to the sulfatase family.</text>
</comment>
<evidence type="ECO:0000259" key="3">
    <source>
        <dbReference type="Pfam" id="PF00884"/>
    </source>
</evidence>
<dbReference type="AlphaFoldDB" id="A0A9E6Y1H9"/>
<dbReference type="InterPro" id="IPR000917">
    <property type="entry name" value="Sulfatase_N"/>
</dbReference>
<sequence length="442" mass="48208">MTATPNVLYLHSHDTGRYVQPYGHAIPTPNIQRLADQGVLFRQAFCAVPACSGSRAALLTGEYAHTNGMLGLAHRGYALKDYSHHLTHPLRAAGYWTALVGEQHISTDPGIIGYDHVVDVDDTHVETIAPAAAEVLRTRPKDRPFFLSIGFFETHRDFFEPSSVRDALYSQPPSNMPDTPETRRDMAAFKASARRLDQGVGSVLDALDLSGAADDTLVILTTDHGLPFPGAKATLTDRGLGVMLIMRGPGGFHGGRVVDAMVTQLDLFPTICDLAEIEHPAWLQGRSLLPLAGRQAEELHDAVFSEITYHATYEPQRSVRTRRWKYIRRFDDDLRPRLANTDDSPTKDLLLEHGWAQRPVAAEQLYDLVFDPGEMANLAADPAHAPVVAMLGERLETWMHETGDPLLDGPVAPLPGSRLNLTDAVSAGEPTVVAGEGVALGS</sequence>
<dbReference type="InterPro" id="IPR017850">
    <property type="entry name" value="Alkaline_phosphatase_core_sf"/>
</dbReference>
<dbReference type="CDD" id="cd16027">
    <property type="entry name" value="SGSH"/>
    <property type="match status" value="1"/>
</dbReference>
<gene>
    <name evidence="4" type="ORF">DSM104329_04906</name>
</gene>
<dbReference type="Proteomes" id="UP001162834">
    <property type="component" value="Chromosome"/>
</dbReference>
<evidence type="ECO:0000256" key="1">
    <source>
        <dbReference type="ARBA" id="ARBA00008779"/>
    </source>
</evidence>
<name>A0A9E6Y1H9_9ACTN</name>
<dbReference type="InterPro" id="IPR050738">
    <property type="entry name" value="Sulfatase"/>
</dbReference>
<dbReference type="SUPFAM" id="SSF53649">
    <property type="entry name" value="Alkaline phosphatase-like"/>
    <property type="match status" value="1"/>
</dbReference>
<evidence type="ECO:0000256" key="2">
    <source>
        <dbReference type="ARBA" id="ARBA00022801"/>
    </source>
</evidence>
<evidence type="ECO:0000313" key="4">
    <source>
        <dbReference type="EMBL" id="UGS38477.1"/>
    </source>
</evidence>
<keyword evidence="5" id="KW-1185">Reference proteome</keyword>
<dbReference type="EC" id="3.1.6.-" evidence="4"/>
<evidence type="ECO:0000313" key="5">
    <source>
        <dbReference type="Proteomes" id="UP001162834"/>
    </source>
</evidence>